<dbReference type="STRING" id="1801780.A2917_01075"/>
<dbReference type="EMBL" id="MFVE01000006">
    <property type="protein sequence ID" value="OGI95227.1"/>
    <property type="molecule type" value="Genomic_DNA"/>
</dbReference>
<protein>
    <recommendedName>
        <fullName evidence="3">FCP1 homology domain-containing protein</fullName>
    </recommendedName>
</protein>
<dbReference type="InterPro" id="IPR036412">
    <property type="entry name" value="HAD-like_sf"/>
</dbReference>
<evidence type="ECO:0000313" key="2">
    <source>
        <dbReference type="Proteomes" id="UP000178104"/>
    </source>
</evidence>
<name>A0A1F6XM28_9BACT</name>
<sequence length="183" mass="21296">MKFIFDFDDVLFHNTKKFKEHMYVSLEKAGVSRAEAEEYYKKVGGAQFGLRKILDHFSVKGNLYVKLLDDSKNFINKDLLDIVKKLGKENCYIVTHSADEAWQKDKIQNTGIESFFTEINIVPEGKKEAIEKICERHKDEEVVFIDDKAKHFADLNFVKYPNLKTILYDEQGFQKLTSILSKS</sequence>
<dbReference type="InterPro" id="IPR023214">
    <property type="entry name" value="HAD_sf"/>
</dbReference>
<organism evidence="1 2">
    <name type="scientific">Candidatus Nomurabacteria bacterium RIFCSPLOWO2_01_FULL_42_17</name>
    <dbReference type="NCBI Taxonomy" id="1801780"/>
    <lineage>
        <taxon>Bacteria</taxon>
        <taxon>Candidatus Nomuraibacteriota</taxon>
    </lineage>
</organism>
<dbReference type="AlphaFoldDB" id="A0A1F6XM28"/>
<dbReference type="SUPFAM" id="SSF56784">
    <property type="entry name" value="HAD-like"/>
    <property type="match status" value="1"/>
</dbReference>
<gene>
    <name evidence="1" type="ORF">A2917_01075</name>
</gene>
<proteinExistence type="predicted"/>
<evidence type="ECO:0000313" key="1">
    <source>
        <dbReference type="EMBL" id="OGI95227.1"/>
    </source>
</evidence>
<dbReference type="Gene3D" id="3.40.50.1000">
    <property type="entry name" value="HAD superfamily/HAD-like"/>
    <property type="match status" value="1"/>
</dbReference>
<dbReference type="Proteomes" id="UP000178104">
    <property type="component" value="Unassembled WGS sequence"/>
</dbReference>
<accession>A0A1F6XM28</accession>
<reference evidence="1 2" key="1">
    <citation type="journal article" date="2016" name="Nat. Commun.">
        <title>Thousands of microbial genomes shed light on interconnected biogeochemical processes in an aquifer system.</title>
        <authorList>
            <person name="Anantharaman K."/>
            <person name="Brown C.T."/>
            <person name="Hug L.A."/>
            <person name="Sharon I."/>
            <person name="Castelle C.J."/>
            <person name="Probst A.J."/>
            <person name="Thomas B.C."/>
            <person name="Singh A."/>
            <person name="Wilkins M.J."/>
            <person name="Karaoz U."/>
            <person name="Brodie E.L."/>
            <person name="Williams K.H."/>
            <person name="Hubbard S.S."/>
            <person name="Banfield J.F."/>
        </authorList>
    </citation>
    <scope>NUCLEOTIDE SEQUENCE [LARGE SCALE GENOMIC DNA]</scope>
</reference>
<dbReference type="Pfam" id="PF00702">
    <property type="entry name" value="Hydrolase"/>
    <property type="match status" value="1"/>
</dbReference>
<comment type="caution">
    <text evidence="1">The sequence shown here is derived from an EMBL/GenBank/DDBJ whole genome shotgun (WGS) entry which is preliminary data.</text>
</comment>
<evidence type="ECO:0008006" key="3">
    <source>
        <dbReference type="Google" id="ProtNLM"/>
    </source>
</evidence>